<organism evidence="1 2">
    <name type="scientific">Stegodyphus mimosarum</name>
    <name type="common">African social velvet spider</name>
    <dbReference type="NCBI Taxonomy" id="407821"/>
    <lineage>
        <taxon>Eukaryota</taxon>
        <taxon>Metazoa</taxon>
        <taxon>Ecdysozoa</taxon>
        <taxon>Arthropoda</taxon>
        <taxon>Chelicerata</taxon>
        <taxon>Arachnida</taxon>
        <taxon>Araneae</taxon>
        <taxon>Araneomorphae</taxon>
        <taxon>Entelegynae</taxon>
        <taxon>Eresoidea</taxon>
        <taxon>Eresidae</taxon>
        <taxon>Stegodyphus</taxon>
    </lineage>
</organism>
<accession>A0A087TPI5</accession>
<feature type="non-terminal residue" evidence="1">
    <location>
        <position position="74"/>
    </location>
</feature>
<proteinExistence type="predicted"/>
<sequence length="74" mass="8558">MIAATIRVISCSFFIVNKWHFLSNFINYAVTILKQSYAHESYKTPQYTLSWQSTIVCSVLKYACVRCTLTPIFP</sequence>
<protein>
    <submittedName>
        <fullName evidence="1">Uncharacterized protein</fullName>
    </submittedName>
</protein>
<gene>
    <name evidence="1" type="ORF">X975_11716</name>
</gene>
<reference evidence="1 2" key="1">
    <citation type="submission" date="2013-11" db="EMBL/GenBank/DDBJ databases">
        <title>Genome sequencing of Stegodyphus mimosarum.</title>
        <authorList>
            <person name="Bechsgaard J."/>
        </authorList>
    </citation>
    <scope>NUCLEOTIDE SEQUENCE [LARGE SCALE GENOMIC DNA]</scope>
</reference>
<dbReference type="Proteomes" id="UP000054359">
    <property type="component" value="Unassembled WGS sequence"/>
</dbReference>
<evidence type="ECO:0000313" key="1">
    <source>
        <dbReference type="EMBL" id="KFM67024.1"/>
    </source>
</evidence>
<dbReference type="AlphaFoldDB" id="A0A087TPI5"/>
<name>A0A087TPI5_STEMI</name>
<keyword evidence="2" id="KW-1185">Reference proteome</keyword>
<evidence type="ECO:0000313" key="2">
    <source>
        <dbReference type="Proteomes" id="UP000054359"/>
    </source>
</evidence>
<dbReference type="EMBL" id="KK116188">
    <property type="protein sequence ID" value="KFM67024.1"/>
    <property type="molecule type" value="Genomic_DNA"/>
</dbReference>